<comment type="subcellular location">
    <subcellularLocation>
        <location evidence="1">Membrane</location>
    </subcellularLocation>
</comment>
<protein>
    <submittedName>
        <fullName evidence="5">Glycosyltransferase</fullName>
    </submittedName>
</protein>
<dbReference type="AlphaFoldDB" id="A0A0F5I6H7"/>
<dbReference type="GO" id="GO:0016747">
    <property type="term" value="F:acyltransferase activity, transferring groups other than amino-acyl groups"/>
    <property type="evidence" value="ECO:0007669"/>
    <property type="project" value="InterPro"/>
</dbReference>
<feature type="transmembrane region" description="Helical" evidence="3">
    <location>
        <begin position="198"/>
        <end position="215"/>
    </location>
</feature>
<comment type="caution">
    <text evidence="5">The sequence shown here is derived from an EMBL/GenBank/DDBJ whole genome shotgun (WGS) entry which is preliminary data.</text>
</comment>
<keyword evidence="3" id="KW-0812">Transmembrane</keyword>
<dbReference type="EMBL" id="JWIR02000024">
    <property type="protein sequence ID" value="KKB41239.1"/>
    <property type="molecule type" value="Genomic_DNA"/>
</dbReference>
<name>A0A0F5I6H7_BACTR</name>
<evidence type="ECO:0000259" key="4">
    <source>
        <dbReference type="Pfam" id="PF01757"/>
    </source>
</evidence>
<feature type="transmembrane region" description="Helical" evidence="3">
    <location>
        <begin position="235"/>
        <end position="254"/>
    </location>
</feature>
<evidence type="ECO:0000256" key="1">
    <source>
        <dbReference type="ARBA" id="ARBA00004370"/>
    </source>
</evidence>
<evidence type="ECO:0000313" key="6">
    <source>
        <dbReference type="Proteomes" id="UP000031563"/>
    </source>
</evidence>
<dbReference type="InterPro" id="IPR052734">
    <property type="entry name" value="Nod_factor_acetyltransferase"/>
</dbReference>
<feature type="transmembrane region" description="Helical" evidence="3">
    <location>
        <begin position="138"/>
        <end position="156"/>
    </location>
</feature>
<evidence type="ECO:0000256" key="3">
    <source>
        <dbReference type="SAM" id="Phobius"/>
    </source>
</evidence>
<organism evidence="5 6">
    <name type="scientific">Bacillus thermotolerans</name>
    <name type="common">Quasibacillus thermotolerans</name>
    <dbReference type="NCBI Taxonomy" id="1221996"/>
    <lineage>
        <taxon>Bacteria</taxon>
        <taxon>Bacillati</taxon>
        <taxon>Bacillota</taxon>
        <taxon>Bacilli</taxon>
        <taxon>Bacillales</taxon>
        <taxon>Bacillaceae</taxon>
        <taxon>Bacillus</taxon>
    </lineage>
</organism>
<dbReference type="PANTHER" id="PTHR37312">
    <property type="entry name" value="MEMBRANE-BOUND ACYLTRANSFERASE YKRP-RELATED"/>
    <property type="match status" value="1"/>
</dbReference>
<feature type="transmembrane region" description="Helical" evidence="3">
    <location>
        <begin position="168"/>
        <end position="186"/>
    </location>
</feature>
<feature type="transmembrane region" description="Helical" evidence="3">
    <location>
        <begin position="70"/>
        <end position="87"/>
    </location>
</feature>
<feature type="transmembrane region" description="Helical" evidence="3">
    <location>
        <begin position="261"/>
        <end position="280"/>
    </location>
</feature>
<comment type="similarity">
    <text evidence="2">Belongs to the acyltransferase 3 family.</text>
</comment>
<gene>
    <name evidence="5" type="ORF">QY95_00946</name>
</gene>
<keyword evidence="6" id="KW-1185">Reference proteome</keyword>
<dbReference type="Pfam" id="PF01757">
    <property type="entry name" value="Acyl_transf_3"/>
    <property type="match status" value="1"/>
</dbReference>
<sequence>MNKRETWLDIAKGIGILSVVISHGGNPVAHQYLFWFHMPLFFIISGYLFRRLDTYDAFIQWTKKRTIQLLVPYVSFGLAISLFLFFTDLSMTKLIENIQNLAYGGQVLRSFFAVFWFITCLYLTQILFALMQLVTKNMYIHLGILTVFYYAAHVIGYSPKLENVDIPWNADVALLAIVYYAFGYYGKGFLNALVRHKQTLLISVLLATAAIALQWNHVIHFELDMKLNKYSSMGLNVLIPLIFSLLVFTVSYQFSLLEKKVWEYLGTASLTIMYLHIPLNKYLQDVLGDYNLLVYTLVGVLIPLALHYAILVNFDFTKKAFLGVFRKKTYQQRRKVAS</sequence>
<dbReference type="OrthoDB" id="6623990at2"/>
<evidence type="ECO:0000313" key="5">
    <source>
        <dbReference type="EMBL" id="KKB41239.1"/>
    </source>
</evidence>
<dbReference type="STRING" id="1221996.QY95_00946"/>
<feature type="transmembrane region" description="Helical" evidence="3">
    <location>
        <begin position="292"/>
        <end position="311"/>
    </location>
</feature>
<dbReference type="Proteomes" id="UP000031563">
    <property type="component" value="Unassembled WGS sequence"/>
</dbReference>
<feature type="transmembrane region" description="Helical" evidence="3">
    <location>
        <begin position="107"/>
        <end position="131"/>
    </location>
</feature>
<keyword evidence="3" id="KW-0472">Membrane</keyword>
<reference evidence="5" key="1">
    <citation type="submission" date="2015-02" db="EMBL/GenBank/DDBJ databases">
        <title>Genome Assembly of Bacillaceae bacterium MTCC 8252.</title>
        <authorList>
            <person name="Verma A."/>
            <person name="Khatri I."/>
            <person name="Mual P."/>
            <person name="Subramanian S."/>
            <person name="Krishnamurthi S."/>
        </authorList>
    </citation>
    <scope>NUCLEOTIDE SEQUENCE [LARGE SCALE GENOMIC DNA]</scope>
    <source>
        <strain evidence="5">MTCC 8252</strain>
    </source>
</reference>
<proteinExistence type="inferred from homology"/>
<feature type="domain" description="Acyltransferase 3" evidence="4">
    <location>
        <begin position="6"/>
        <end position="306"/>
    </location>
</feature>
<dbReference type="PANTHER" id="PTHR37312:SF1">
    <property type="entry name" value="MEMBRANE-BOUND ACYLTRANSFERASE YKRP-RELATED"/>
    <property type="match status" value="1"/>
</dbReference>
<accession>A0A0F5I6H7</accession>
<keyword evidence="3" id="KW-1133">Transmembrane helix</keyword>
<evidence type="ECO:0000256" key="2">
    <source>
        <dbReference type="ARBA" id="ARBA00007400"/>
    </source>
</evidence>
<dbReference type="InterPro" id="IPR002656">
    <property type="entry name" value="Acyl_transf_3_dom"/>
</dbReference>
<feature type="transmembrane region" description="Helical" evidence="3">
    <location>
        <begin position="32"/>
        <end position="49"/>
    </location>
</feature>
<dbReference type="RefSeq" id="WP_040047515.1">
    <property type="nucleotide sequence ID" value="NZ_JWIR02000024.1"/>
</dbReference>